<evidence type="ECO:0000313" key="9">
    <source>
        <dbReference type="EMBL" id="MBB6333602.1"/>
    </source>
</evidence>
<feature type="transmembrane region" description="Helical" evidence="7">
    <location>
        <begin position="91"/>
        <end position="117"/>
    </location>
</feature>
<dbReference type="Pfam" id="PF00528">
    <property type="entry name" value="BPD_transp_1"/>
    <property type="match status" value="1"/>
</dbReference>
<keyword evidence="6 7" id="KW-0472">Membrane</keyword>
<name>A0A923E2E4_9ACTO</name>
<evidence type="ECO:0000256" key="2">
    <source>
        <dbReference type="ARBA" id="ARBA00022448"/>
    </source>
</evidence>
<comment type="similarity">
    <text evidence="7">Belongs to the binding-protein-dependent transport system permease family.</text>
</comment>
<feature type="transmembrane region" description="Helical" evidence="7">
    <location>
        <begin position="20"/>
        <end position="45"/>
    </location>
</feature>
<dbReference type="InterPro" id="IPR035906">
    <property type="entry name" value="MetI-like_sf"/>
</dbReference>
<evidence type="ECO:0000256" key="4">
    <source>
        <dbReference type="ARBA" id="ARBA00022692"/>
    </source>
</evidence>
<keyword evidence="5 7" id="KW-1133">Transmembrane helix</keyword>
<dbReference type="CDD" id="cd06261">
    <property type="entry name" value="TM_PBP2"/>
    <property type="match status" value="1"/>
</dbReference>
<evidence type="ECO:0000256" key="6">
    <source>
        <dbReference type="ARBA" id="ARBA00023136"/>
    </source>
</evidence>
<evidence type="ECO:0000259" key="8">
    <source>
        <dbReference type="PROSITE" id="PS50928"/>
    </source>
</evidence>
<keyword evidence="9" id="KW-0762">Sugar transport</keyword>
<evidence type="ECO:0000256" key="1">
    <source>
        <dbReference type="ARBA" id="ARBA00004651"/>
    </source>
</evidence>
<evidence type="ECO:0000256" key="3">
    <source>
        <dbReference type="ARBA" id="ARBA00022475"/>
    </source>
</evidence>
<dbReference type="EMBL" id="JACHMK010000001">
    <property type="protein sequence ID" value="MBB6333602.1"/>
    <property type="molecule type" value="Genomic_DNA"/>
</dbReference>
<proteinExistence type="inferred from homology"/>
<protein>
    <submittedName>
        <fullName evidence="9">Multiple sugar transport system permease protein</fullName>
    </submittedName>
</protein>
<feature type="transmembrane region" description="Helical" evidence="7">
    <location>
        <begin position="286"/>
        <end position="307"/>
    </location>
</feature>
<accession>A0A923E2E4</accession>
<feature type="transmembrane region" description="Helical" evidence="7">
    <location>
        <begin position="129"/>
        <end position="148"/>
    </location>
</feature>
<organism evidence="9 10">
    <name type="scientific">Schaalia hyovaginalis</name>
    <dbReference type="NCBI Taxonomy" id="29316"/>
    <lineage>
        <taxon>Bacteria</taxon>
        <taxon>Bacillati</taxon>
        <taxon>Actinomycetota</taxon>
        <taxon>Actinomycetes</taxon>
        <taxon>Actinomycetales</taxon>
        <taxon>Actinomycetaceae</taxon>
        <taxon>Schaalia</taxon>
    </lineage>
</organism>
<dbReference type="GO" id="GO:0055085">
    <property type="term" value="P:transmembrane transport"/>
    <property type="evidence" value="ECO:0007669"/>
    <property type="project" value="InterPro"/>
</dbReference>
<feature type="transmembrane region" description="Helical" evidence="7">
    <location>
        <begin position="227"/>
        <end position="247"/>
    </location>
</feature>
<evidence type="ECO:0000313" key="10">
    <source>
        <dbReference type="Proteomes" id="UP000617426"/>
    </source>
</evidence>
<dbReference type="Gene3D" id="1.10.3720.10">
    <property type="entry name" value="MetI-like"/>
    <property type="match status" value="1"/>
</dbReference>
<dbReference type="Proteomes" id="UP000617426">
    <property type="component" value="Unassembled WGS sequence"/>
</dbReference>
<keyword evidence="10" id="KW-1185">Reference proteome</keyword>
<dbReference type="GO" id="GO:0005886">
    <property type="term" value="C:plasma membrane"/>
    <property type="evidence" value="ECO:0007669"/>
    <property type="project" value="UniProtKB-SubCell"/>
</dbReference>
<dbReference type="PANTHER" id="PTHR30193:SF41">
    <property type="entry name" value="DIACETYLCHITOBIOSE UPTAKE SYSTEM PERMEASE PROTEIN NGCF"/>
    <property type="match status" value="1"/>
</dbReference>
<dbReference type="PROSITE" id="PS50928">
    <property type="entry name" value="ABC_TM1"/>
    <property type="match status" value="1"/>
</dbReference>
<dbReference type="PANTHER" id="PTHR30193">
    <property type="entry name" value="ABC TRANSPORTER PERMEASE PROTEIN"/>
    <property type="match status" value="1"/>
</dbReference>
<feature type="domain" description="ABC transmembrane type-1" evidence="8">
    <location>
        <begin position="88"/>
        <end position="304"/>
    </location>
</feature>
<comment type="caution">
    <text evidence="9">The sequence shown here is derived from an EMBL/GenBank/DDBJ whole genome shotgun (WGS) entry which is preliminary data.</text>
</comment>
<dbReference type="InterPro" id="IPR051393">
    <property type="entry name" value="ABC_transporter_permease"/>
</dbReference>
<dbReference type="RefSeq" id="WP_184451299.1">
    <property type="nucleotide sequence ID" value="NZ_JACHMK010000001.1"/>
</dbReference>
<evidence type="ECO:0000256" key="5">
    <source>
        <dbReference type="ARBA" id="ARBA00022989"/>
    </source>
</evidence>
<sequence length="313" mass="34342">MSKSTPAPRNRKTRERHEALTGWAFMAPFFVLFLLVFAIPILVAIRQSFYREVAEGGGLYGGGDLKTTFVGFDNFVYAATNPDFWSGMGRVIVYAAFQIPVMILAALALALVLDSYLVKHNTIFRLGNFLPFAIPGIVAAMVWLYIYTPELSPITQMLAPLGLNPDFMAKGWPILASMANMTTWTYTGYNMLIFLAALQAIPHELYEAARLDGASGWQIVRHVKVPLVSGAAMLAVLLSIIGTIQLFNEPSVMYSSNTWMGTSYTPMMMAYYTMFGQISPGGDGPASAISILMAIIAGALAVIYAFAQRRTLR</sequence>
<dbReference type="SUPFAM" id="SSF161098">
    <property type="entry name" value="MetI-like"/>
    <property type="match status" value="1"/>
</dbReference>
<keyword evidence="4 7" id="KW-0812">Transmembrane</keyword>
<reference evidence="9" key="1">
    <citation type="submission" date="2020-08" db="EMBL/GenBank/DDBJ databases">
        <title>Sequencing the genomes of 1000 actinobacteria strains.</title>
        <authorList>
            <person name="Klenk H.-P."/>
        </authorList>
    </citation>
    <scope>NUCLEOTIDE SEQUENCE</scope>
    <source>
        <strain evidence="9">DSM 10695</strain>
    </source>
</reference>
<dbReference type="AlphaFoldDB" id="A0A923E2E4"/>
<gene>
    <name evidence="9" type="ORF">HD592_000167</name>
</gene>
<dbReference type="InterPro" id="IPR000515">
    <property type="entry name" value="MetI-like"/>
</dbReference>
<comment type="subcellular location">
    <subcellularLocation>
        <location evidence="1 7">Cell membrane</location>
        <topology evidence="1 7">Multi-pass membrane protein</topology>
    </subcellularLocation>
</comment>
<evidence type="ECO:0000256" key="7">
    <source>
        <dbReference type="RuleBase" id="RU363032"/>
    </source>
</evidence>
<keyword evidence="3" id="KW-1003">Cell membrane</keyword>
<keyword evidence="2 7" id="KW-0813">Transport</keyword>